<evidence type="ECO:0008006" key="9">
    <source>
        <dbReference type="Google" id="ProtNLM"/>
    </source>
</evidence>
<keyword evidence="5 6" id="KW-0472">Membrane</keyword>
<feature type="transmembrane region" description="Helical" evidence="6">
    <location>
        <begin position="120"/>
        <end position="140"/>
    </location>
</feature>
<keyword evidence="8" id="KW-1185">Reference proteome</keyword>
<feature type="transmembrane region" description="Helical" evidence="6">
    <location>
        <begin position="376"/>
        <end position="395"/>
    </location>
</feature>
<feature type="transmembrane region" description="Helical" evidence="6">
    <location>
        <begin position="9"/>
        <end position="35"/>
    </location>
</feature>
<feature type="transmembrane region" description="Helical" evidence="6">
    <location>
        <begin position="307"/>
        <end position="335"/>
    </location>
</feature>
<name>A0ABN1IJP1_9GAMM</name>
<evidence type="ECO:0000256" key="1">
    <source>
        <dbReference type="ARBA" id="ARBA00004651"/>
    </source>
</evidence>
<feature type="transmembrane region" description="Helical" evidence="6">
    <location>
        <begin position="341"/>
        <end position="364"/>
    </location>
</feature>
<dbReference type="EMBL" id="BAAAEU010000010">
    <property type="protein sequence ID" value="GAA0715600.1"/>
    <property type="molecule type" value="Genomic_DNA"/>
</dbReference>
<accession>A0ABN1IJP1</accession>
<keyword evidence="3 6" id="KW-0812">Transmembrane</keyword>
<dbReference type="PANTHER" id="PTHR30250:SF11">
    <property type="entry name" value="O-ANTIGEN TRANSPORTER-RELATED"/>
    <property type="match status" value="1"/>
</dbReference>
<feature type="transmembrane region" description="Helical" evidence="6">
    <location>
        <begin position="401"/>
        <end position="420"/>
    </location>
</feature>
<evidence type="ECO:0000313" key="8">
    <source>
        <dbReference type="Proteomes" id="UP001501523"/>
    </source>
</evidence>
<dbReference type="PANTHER" id="PTHR30250">
    <property type="entry name" value="PST FAMILY PREDICTED COLANIC ACID TRANSPORTER"/>
    <property type="match status" value="1"/>
</dbReference>
<reference evidence="7 8" key="1">
    <citation type="journal article" date="2019" name="Int. J. Syst. Evol. Microbiol.">
        <title>The Global Catalogue of Microorganisms (GCM) 10K type strain sequencing project: providing services to taxonomists for standard genome sequencing and annotation.</title>
        <authorList>
            <consortium name="The Broad Institute Genomics Platform"/>
            <consortium name="The Broad Institute Genome Sequencing Center for Infectious Disease"/>
            <person name="Wu L."/>
            <person name="Ma J."/>
        </authorList>
    </citation>
    <scope>NUCLEOTIDE SEQUENCE [LARGE SCALE GENOMIC DNA]</scope>
    <source>
        <strain evidence="7 8">JCM 15421</strain>
    </source>
</reference>
<gene>
    <name evidence="7" type="ORF">GCM10009105_21130</name>
</gene>
<dbReference type="InterPro" id="IPR050833">
    <property type="entry name" value="Poly_Biosynth_Transport"/>
</dbReference>
<feature type="transmembrane region" description="Helical" evidence="6">
    <location>
        <begin position="457"/>
        <end position="477"/>
    </location>
</feature>
<comment type="subcellular location">
    <subcellularLocation>
        <location evidence="1">Cell membrane</location>
        <topology evidence="1">Multi-pass membrane protein</topology>
    </subcellularLocation>
</comment>
<evidence type="ECO:0000256" key="3">
    <source>
        <dbReference type="ARBA" id="ARBA00022692"/>
    </source>
</evidence>
<dbReference type="Proteomes" id="UP001501523">
    <property type="component" value="Unassembled WGS sequence"/>
</dbReference>
<feature type="transmembrane region" description="Helical" evidence="6">
    <location>
        <begin position="183"/>
        <end position="202"/>
    </location>
</feature>
<evidence type="ECO:0000256" key="6">
    <source>
        <dbReference type="SAM" id="Phobius"/>
    </source>
</evidence>
<evidence type="ECO:0000256" key="4">
    <source>
        <dbReference type="ARBA" id="ARBA00022989"/>
    </source>
</evidence>
<keyword evidence="2" id="KW-1003">Cell membrane</keyword>
<feature type="transmembrane region" description="Helical" evidence="6">
    <location>
        <begin position="95"/>
        <end position="114"/>
    </location>
</feature>
<dbReference type="Pfam" id="PF01943">
    <property type="entry name" value="Polysacc_synt"/>
    <property type="match status" value="1"/>
</dbReference>
<proteinExistence type="predicted"/>
<feature type="transmembrane region" description="Helical" evidence="6">
    <location>
        <begin position="432"/>
        <end position="451"/>
    </location>
</feature>
<comment type="caution">
    <text evidence="7">The sequence shown here is derived from an EMBL/GenBank/DDBJ whole genome shotgun (WGS) entry which is preliminary data.</text>
</comment>
<feature type="transmembrane region" description="Helical" evidence="6">
    <location>
        <begin position="152"/>
        <end position="177"/>
    </location>
</feature>
<keyword evidence="4 6" id="KW-1133">Transmembrane helix</keyword>
<protein>
    <recommendedName>
        <fullName evidence="9">Polysaccharide biosynthesis protein C-terminal domain-containing protein</fullName>
    </recommendedName>
</protein>
<dbReference type="InterPro" id="IPR002797">
    <property type="entry name" value="Polysacc_synth"/>
</dbReference>
<evidence type="ECO:0000256" key="5">
    <source>
        <dbReference type="ARBA" id="ARBA00023136"/>
    </source>
</evidence>
<dbReference type="RefSeq" id="WP_343790726.1">
    <property type="nucleotide sequence ID" value="NZ_BAAAEU010000010.1"/>
</dbReference>
<organism evidence="7 8">
    <name type="scientific">Dokdonella soli</name>
    <dbReference type="NCBI Taxonomy" id="529810"/>
    <lineage>
        <taxon>Bacteria</taxon>
        <taxon>Pseudomonadati</taxon>
        <taxon>Pseudomonadota</taxon>
        <taxon>Gammaproteobacteria</taxon>
        <taxon>Lysobacterales</taxon>
        <taxon>Rhodanobacteraceae</taxon>
        <taxon>Dokdonella</taxon>
    </lineage>
</organism>
<sequence length="518" mass="55366">MTQAFSKQVVFRSVLMVTGSTYVNYASGLLVSTLIARSLGPADYGRYSYLVWLCGVLIIFFTNGLTTSGIRFVSECLGRGDPGVAEDVHGWLQKGYYASLAIVTLAFCACVRWLEPAGWAGHLWVFAAIALISAVAKAHYLFRVSIAKGYGLFGMDAATTSMMSILGLLGTVALAVAGASLNAYVLLFAAVSLGHAIVAQVLSRRARIHPRHEAVDQVLARRIRQHLWWTIVLTMVGALTNKSLETFLLNKWAGPEAVGFFLIAAALTRGGIDLLCSGLNSVLMSAMSHAFGVGGIERVNRILIDALRYFVFLGLLLAGVGVLWANSVIAIMYGAKFSQAAFVLQMMVLVGGLTLVEGAFGAVLSTTDNQKARVAASVLYVVVTAVTAFSLVPVYGLMGAIWAHVLSRSIVTLAIAIGTTRMLRIRLPYAEIARLLGAAACGALAALPVLLVSSNLVAQFIAGIVYATAYAGSSVLLRAWHQRDLQLIGSVATRIPMLRAILQRLERWMRAPAADTPP</sequence>
<evidence type="ECO:0000256" key="2">
    <source>
        <dbReference type="ARBA" id="ARBA00022475"/>
    </source>
</evidence>
<evidence type="ECO:0000313" key="7">
    <source>
        <dbReference type="EMBL" id="GAA0715600.1"/>
    </source>
</evidence>
<feature type="transmembrane region" description="Helical" evidence="6">
    <location>
        <begin position="47"/>
        <end position="74"/>
    </location>
</feature>